<keyword evidence="7" id="KW-0067">ATP-binding</keyword>
<dbReference type="InterPro" id="IPR036640">
    <property type="entry name" value="ABC1_TM_sf"/>
</dbReference>
<comment type="similarity">
    <text evidence="2">Belongs to the ABC transporter superfamily. ABCB family. Multidrug resistance exporter (TC 3.A.1.201) subfamily.</text>
</comment>
<dbReference type="InterPro" id="IPR017871">
    <property type="entry name" value="ABC_transporter-like_CS"/>
</dbReference>
<keyword evidence="9 11" id="KW-0472">Membrane</keyword>
<proteinExistence type="inferred from homology"/>
<evidence type="ECO:0000256" key="6">
    <source>
        <dbReference type="ARBA" id="ARBA00022741"/>
    </source>
</evidence>
<evidence type="ECO:0000259" key="13">
    <source>
        <dbReference type="PROSITE" id="PS50929"/>
    </source>
</evidence>
<keyword evidence="8 11" id="KW-1133">Transmembrane helix</keyword>
<feature type="transmembrane region" description="Helical" evidence="11">
    <location>
        <begin position="105"/>
        <end position="126"/>
    </location>
</feature>
<dbReference type="Pfam" id="PF00005">
    <property type="entry name" value="ABC_tran"/>
    <property type="match status" value="2"/>
</dbReference>
<feature type="transmembrane region" description="Helical" evidence="11">
    <location>
        <begin position="818"/>
        <end position="849"/>
    </location>
</feature>
<evidence type="ECO:0000256" key="10">
    <source>
        <dbReference type="SAM" id="MobiDB-lite"/>
    </source>
</evidence>
<dbReference type="CDD" id="cd18578">
    <property type="entry name" value="ABC_6TM_Pgp_ABCB1_D2_like"/>
    <property type="match status" value="1"/>
</dbReference>
<evidence type="ECO:0000259" key="12">
    <source>
        <dbReference type="PROSITE" id="PS50893"/>
    </source>
</evidence>
<feature type="domain" description="ABC transmembrane type-1" evidence="13">
    <location>
        <begin position="822"/>
        <end position="1109"/>
    </location>
</feature>
<evidence type="ECO:0000256" key="5">
    <source>
        <dbReference type="ARBA" id="ARBA00022737"/>
    </source>
</evidence>
<dbReference type="PROSITE" id="PS50929">
    <property type="entry name" value="ABC_TM1F"/>
    <property type="match status" value="2"/>
</dbReference>
<evidence type="ECO:0000256" key="1">
    <source>
        <dbReference type="ARBA" id="ARBA00004141"/>
    </source>
</evidence>
<evidence type="ECO:0000256" key="4">
    <source>
        <dbReference type="ARBA" id="ARBA00022692"/>
    </source>
</evidence>
<dbReference type="Gene3D" id="3.40.50.300">
    <property type="entry name" value="P-loop containing nucleotide triphosphate hydrolases"/>
    <property type="match status" value="2"/>
</dbReference>
<feature type="transmembrane region" description="Helical" evidence="11">
    <location>
        <begin position="319"/>
        <end position="344"/>
    </location>
</feature>
<feature type="compositionally biased region" description="Basic residues" evidence="10">
    <location>
        <begin position="375"/>
        <end position="384"/>
    </location>
</feature>
<keyword evidence="5" id="KW-0677">Repeat</keyword>
<feature type="transmembrane region" description="Helical" evidence="11">
    <location>
        <begin position="941"/>
        <end position="962"/>
    </location>
</feature>
<keyword evidence="6" id="KW-0547">Nucleotide-binding</keyword>
<keyword evidence="3" id="KW-0813">Transport</keyword>
<feature type="transmembrane region" description="Helical" evidence="11">
    <location>
        <begin position="1084"/>
        <end position="1102"/>
    </location>
</feature>
<keyword evidence="15" id="KW-1185">Reference proteome</keyword>
<dbReference type="SUPFAM" id="SSF90123">
    <property type="entry name" value="ABC transporter transmembrane region"/>
    <property type="match status" value="2"/>
</dbReference>
<reference evidence="14 15" key="1">
    <citation type="journal article" date="2023" name="IScience">
        <title>Expanded male sex-determining region conserved during the evolution of homothallism in the green alga Volvox.</title>
        <authorList>
            <person name="Yamamoto K."/>
            <person name="Matsuzaki R."/>
            <person name="Mahakham W."/>
            <person name="Heman W."/>
            <person name="Sekimoto H."/>
            <person name="Kawachi M."/>
            <person name="Minakuchi Y."/>
            <person name="Toyoda A."/>
            <person name="Nozaki H."/>
        </authorList>
    </citation>
    <scope>NUCLEOTIDE SEQUENCE [LARGE SCALE GENOMIC DNA]</scope>
    <source>
        <strain evidence="14 15">NIES-4468</strain>
    </source>
</reference>
<comment type="caution">
    <text evidence="14">The sequence shown here is derived from an EMBL/GenBank/DDBJ whole genome shotgun (WGS) entry which is preliminary data.</text>
</comment>
<dbReference type="Gene3D" id="1.20.1560.10">
    <property type="entry name" value="ABC transporter type 1, transmembrane domain"/>
    <property type="match status" value="2"/>
</dbReference>
<feature type="transmembrane region" description="Helical" evidence="11">
    <location>
        <begin position="54"/>
        <end position="78"/>
    </location>
</feature>
<dbReference type="PROSITE" id="PS00211">
    <property type="entry name" value="ABC_TRANSPORTER_1"/>
    <property type="match status" value="2"/>
</dbReference>
<feature type="domain" description="ABC transporter" evidence="12">
    <location>
        <begin position="1146"/>
        <end position="1382"/>
    </location>
</feature>
<feature type="region of interest" description="Disordered" evidence="10">
    <location>
        <begin position="367"/>
        <end position="394"/>
    </location>
</feature>
<comment type="subcellular location">
    <subcellularLocation>
        <location evidence="1">Membrane</location>
        <topology evidence="1">Multi-pass membrane protein</topology>
    </subcellularLocation>
</comment>
<evidence type="ECO:0000313" key="15">
    <source>
        <dbReference type="Proteomes" id="UP001165090"/>
    </source>
</evidence>
<feature type="compositionally biased region" description="Low complexity" evidence="10">
    <location>
        <begin position="385"/>
        <end position="394"/>
    </location>
</feature>
<evidence type="ECO:0000313" key="14">
    <source>
        <dbReference type="EMBL" id="GLI63941.1"/>
    </source>
</evidence>
<evidence type="ECO:0000256" key="11">
    <source>
        <dbReference type="SAM" id="Phobius"/>
    </source>
</evidence>
<protein>
    <submittedName>
        <fullName evidence="14">Uncharacterized protein</fullName>
    </submittedName>
</protein>
<feature type="domain" description="ABC transmembrane type-1" evidence="13">
    <location>
        <begin position="58"/>
        <end position="345"/>
    </location>
</feature>
<feature type="transmembrane region" description="Helical" evidence="11">
    <location>
        <begin position="968"/>
        <end position="987"/>
    </location>
</feature>
<dbReference type="SMART" id="SM00382">
    <property type="entry name" value="AAA"/>
    <property type="match status" value="2"/>
</dbReference>
<feature type="transmembrane region" description="Helical" evidence="11">
    <location>
        <begin position="861"/>
        <end position="881"/>
    </location>
</feature>
<dbReference type="InterPro" id="IPR011527">
    <property type="entry name" value="ABC1_TM_dom"/>
</dbReference>
<dbReference type="PANTHER" id="PTHR43394:SF11">
    <property type="entry name" value="ATP-BINDING CASSETTE TRANSPORTER"/>
    <property type="match status" value="1"/>
</dbReference>
<dbReference type="InterPro" id="IPR039421">
    <property type="entry name" value="Type_1_exporter"/>
</dbReference>
<feature type="domain" description="ABC transporter" evidence="12">
    <location>
        <begin position="419"/>
        <end position="655"/>
    </location>
</feature>
<feature type="transmembrane region" description="Helical" evidence="11">
    <location>
        <begin position="281"/>
        <end position="307"/>
    </location>
</feature>
<feature type="transmembrane region" description="Helical" evidence="11">
    <location>
        <begin position="1048"/>
        <end position="1069"/>
    </location>
</feature>
<dbReference type="InterPro" id="IPR003439">
    <property type="entry name" value="ABC_transporter-like_ATP-bd"/>
</dbReference>
<dbReference type="SUPFAM" id="SSF52540">
    <property type="entry name" value="P-loop containing nucleoside triphosphate hydrolases"/>
    <property type="match status" value="2"/>
</dbReference>
<evidence type="ECO:0000256" key="8">
    <source>
        <dbReference type="ARBA" id="ARBA00022989"/>
    </source>
</evidence>
<organism evidence="14 15">
    <name type="scientific">Volvox africanus</name>
    <dbReference type="NCBI Taxonomy" id="51714"/>
    <lineage>
        <taxon>Eukaryota</taxon>
        <taxon>Viridiplantae</taxon>
        <taxon>Chlorophyta</taxon>
        <taxon>core chlorophytes</taxon>
        <taxon>Chlorophyceae</taxon>
        <taxon>CS clade</taxon>
        <taxon>Chlamydomonadales</taxon>
        <taxon>Volvocaceae</taxon>
        <taxon>Volvox</taxon>
    </lineage>
</organism>
<gene>
    <name evidence="14" type="ORF">VaNZ11_007082</name>
</gene>
<evidence type="ECO:0000256" key="3">
    <source>
        <dbReference type="ARBA" id="ARBA00022448"/>
    </source>
</evidence>
<dbReference type="Pfam" id="PF00664">
    <property type="entry name" value="ABC_membrane"/>
    <property type="match status" value="2"/>
</dbReference>
<dbReference type="CDD" id="cd03249">
    <property type="entry name" value="ABC_MTABC3_MDL1_MDL2"/>
    <property type="match status" value="2"/>
</dbReference>
<evidence type="ECO:0000256" key="7">
    <source>
        <dbReference type="ARBA" id="ARBA00022840"/>
    </source>
</evidence>
<evidence type="ECO:0000256" key="9">
    <source>
        <dbReference type="ARBA" id="ARBA00023136"/>
    </source>
</evidence>
<dbReference type="InterPro" id="IPR027417">
    <property type="entry name" value="P-loop_NTPase"/>
</dbReference>
<evidence type="ECO:0000256" key="2">
    <source>
        <dbReference type="ARBA" id="ARBA00007577"/>
    </source>
</evidence>
<dbReference type="InterPro" id="IPR003593">
    <property type="entry name" value="AAA+_ATPase"/>
</dbReference>
<accession>A0ABQ5S2Q6</accession>
<dbReference type="CDD" id="cd18577">
    <property type="entry name" value="ABC_6TM_Pgp_ABCB1_D1_like"/>
    <property type="match status" value="1"/>
</dbReference>
<dbReference type="EMBL" id="BSDZ01000017">
    <property type="protein sequence ID" value="GLI63941.1"/>
    <property type="molecule type" value="Genomic_DNA"/>
</dbReference>
<dbReference type="PROSITE" id="PS50893">
    <property type="entry name" value="ABC_TRANSPORTER_2"/>
    <property type="match status" value="2"/>
</dbReference>
<keyword evidence="4 11" id="KW-0812">Transmembrane</keyword>
<dbReference type="PANTHER" id="PTHR43394">
    <property type="entry name" value="ATP-DEPENDENT PERMEASE MDL1, MITOCHONDRIAL"/>
    <property type="match status" value="1"/>
</dbReference>
<feature type="transmembrane region" description="Helical" evidence="11">
    <location>
        <begin position="203"/>
        <end position="221"/>
    </location>
</feature>
<name>A0ABQ5S2Q6_9CHLO</name>
<sequence>MTGKQAGIVKEDDSGPPLEDLVVEEIVKTVEASKPEVPPVSFFKLLSTADGWDIDLMIIGTIGAIGNGTLLPIFAILFGEFTDAFGIGPDQSGFMRKVSNLALKFLYLGIGAILASYIEAAVWMYTGNRQANRLRKRFLAAVLRQDVAFFDVQSTTGGLVQGLNEDSIDVQNAISEKLGAFLHHSSTFITGFVIGFVKGWEMALVMLGCMPFLALIGGLLAKGTAMANNASSKAYAEASAIAQQSISQIRTVAAYNREQAAMEQYDKALEGTRKMALRQGWLSGVSFGSVQFVMYGTYAVGLFFGAYRVAAGAYTGGTVLMVLVSTLMGGFSLGQAAPNLAYFAKGRAAGGRMFSVIERVPVIGDDSSPAEARASKKSGSKKQRANGGIQANGGIANGNGTADAAVLVPLNGAPVRGEIELRNVDFAYPSRPDVLIFRDFSLHVPAGKTVALVGSSGSGKSTVVQLIERFYDPLSGTVTLDGLDLRSLPLLWLRNQVGLVSQEPTLFATSIFENIAIGLPGASTEQVEAAARAANAHAFIHNLPQGYETQVGERGVQLSGGQKQRIAIARAILKSPKVMLLDEATSALDTRSEAIVQAALDRLVVGRTTVVVAHRLSTIKDADAIAVVQGGRVVELGTHEGLLKDENGAYSILVKLQMHALPSAGEETEQGAPEDDIEEVEAEQMISPPRPGAAVTTFPSSVDDVKAFTAGPASATSRTQRAWSLEMARSSRNGVAAGGVPTADAVGVTIPNAIASNSSNMEKATNGGGGNASAAAAAPANPMVACSGKDGGAANIDAKEEPYKVPLRRLLGYAKGRYGSAFVGCVASAAGGAQHPAFAFVIASMIGIFYNTTPSELKKQASFYCWMFFVIACGAFLALLVQQIAFGRVAQVVSNRVRVELFGAIIRQEVGWFDDPAHSSGKLTANLATDAAYVRGAVGDAFAVGFQNLSTLALGYLVALAYDWRMALLITGVFPFITLSMLIHLKFHTGFSSDADKLYAGANQMVTEAFSSIRVIHAYNLQSFVSGTYGKMIAQANRMLVRQSNVSGISFAYSNFVMFAMYSLIIYFMGQELKHNWVDFDKSLKAFMAILLAAMGMAQATMSFPDLGNAKSAVQRIFPIIDRKPTIDSFDEAGAKPDPETIRGEIEFRDVRFAYPARPSVIVFHNFSLTVAAGQVTALVGESGSGKSTVVGLIERFYEPQAGSVTLDGLDLRSYNLKYLRAQVGLVSQEPLLFNGTISDNIKIGKADATQEELEAAAEAANARTFIEALPEKFNTRVGEGGIQLSGGQKQRIAIARAVVKNPKVMLLDEATSALDARSESVVQAALDRIMCGRTSIVIAHRLSTIRNANTIAVVYRGHILEKGTHEELMALPNGSYARLVAAQNRDPDSNGVKGKGASGTK</sequence>
<dbReference type="Proteomes" id="UP001165090">
    <property type="component" value="Unassembled WGS sequence"/>
</dbReference>